<comment type="caution">
    <text evidence="1">The sequence shown here is derived from an EMBL/GenBank/DDBJ whole genome shotgun (WGS) entry which is preliminary data.</text>
</comment>
<reference evidence="1 2" key="1">
    <citation type="submission" date="2020-08" db="EMBL/GenBank/DDBJ databases">
        <title>Genomic Encyclopedia of Type Strains, Phase IV (KMG-IV): sequencing the most valuable type-strain genomes for metagenomic binning, comparative biology and taxonomic classification.</title>
        <authorList>
            <person name="Goeker M."/>
        </authorList>
    </citation>
    <scope>NUCLEOTIDE SEQUENCE [LARGE SCALE GENOMIC DNA]</scope>
    <source>
        <strain evidence="1 2">DSM 25622</strain>
    </source>
</reference>
<sequence>MLQIHPNARTTPAVRAEIARSSEPSGVLTRRFGVSSETIRKWRKRGPEDCLDHSARPHKLPWKATDEERAAVCALRRSTNFALDDLTLVVTPFLPHLNRDSVWRILKAEGLNRRRPPVSDRPVRGKGTFRDYDLGFIHIDMEHLPKLQTANGERRKRYLYVAIDRRSRSVHLAVKDDETERSAIAFLREAAKAFPSASPTC</sequence>
<dbReference type="InterPro" id="IPR036397">
    <property type="entry name" value="RNaseH_sf"/>
</dbReference>
<keyword evidence="2" id="KW-1185">Reference proteome</keyword>
<dbReference type="AlphaFoldDB" id="A0A840Y7F4"/>
<evidence type="ECO:0000313" key="1">
    <source>
        <dbReference type="EMBL" id="MBB5695830.1"/>
    </source>
</evidence>
<organism evidence="1 2">
    <name type="scientific">Muricoccus pecuniae</name>
    <dbReference type="NCBI Taxonomy" id="693023"/>
    <lineage>
        <taxon>Bacteria</taxon>
        <taxon>Pseudomonadati</taxon>
        <taxon>Pseudomonadota</taxon>
        <taxon>Alphaproteobacteria</taxon>
        <taxon>Acetobacterales</taxon>
        <taxon>Roseomonadaceae</taxon>
        <taxon>Muricoccus</taxon>
    </lineage>
</organism>
<proteinExistence type="predicted"/>
<protein>
    <submittedName>
        <fullName evidence="1">Transposase</fullName>
    </submittedName>
</protein>
<dbReference type="EMBL" id="JACIJD010000023">
    <property type="protein sequence ID" value="MBB5695830.1"/>
    <property type="molecule type" value="Genomic_DNA"/>
</dbReference>
<dbReference type="Gene3D" id="3.30.420.10">
    <property type="entry name" value="Ribonuclease H-like superfamily/Ribonuclease H"/>
    <property type="match status" value="1"/>
</dbReference>
<accession>A0A840Y7F4</accession>
<dbReference type="Proteomes" id="UP000580654">
    <property type="component" value="Unassembled WGS sequence"/>
</dbReference>
<dbReference type="GO" id="GO:0003676">
    <property type="term" value="F:nucleic acid binding"/>
    <property type="evidence" value="ECO:0007669"/>
    <property type="project" value="InterPro"/>
</dbReference>
<gene>
    <name evidence="1" type="ORF">FHS87_003897</name>
</gene>
<name>A0A840Y7F4_9PROT</name>
<evidence type="ECO:0000313" key="2">
    <source>
        <dbReference type="Proteomes" id="UP000580654"/>
    </source>
</evidence>